<reference evidence="2" key="1">
    <citation type="submission" date="2019-08" db="EMBL/GenBank/DDBJ databases">
        <authorList>
            <person name="Kucharzyk K."/>
            <person name="Murdoch R.W."/>
            <person name="Higgins S."/>
            <person name="Loffler F."/>
        </authorList>
    </citation>
    <scope>NUCLEOTIDE SEQUENCE</scope>
</reference>
<protein>
    <submittedName>
        <fullName evidence="2">Uncharacterized protein</fullName>
    </submittedName>
</protein>
<dbReference type="EMBL" id="VSSQ01123834">
    <property type="protein sequence ID" value="MPN55033.1"/>
    <property type="molecule type" value="Genomic_DNA"/>
</dbReference>
<keyword evidence="1" id="KW-0472">Membrane</keyword>
<keyword evidence="1" id="KW-0812">Transmembrane</keyword>
<comment type="caution">
    <text evidence="2">The sequence shown here is derived from an EMBL/GenBank/DDBJ whole genome shotgun (WGS) entry which is preliminary data.</text>
</comment>
<gene>
    <name evidence="2" type="ORF">SDC9_202712</name>
</gene>
<evidence type="ECO:0000256" key="1">
    <source>
        <dbReference type="SAM" id="Phobius"/>
    </source>
</evidence>
<feature type="transmembrane region" description="Helical" evidence="1">
    <location>
        <begin position="20"/>
        <end position="44"/>
    </location>
</feature>
<name>A0A645J6D1_9ZZZZ</name>
<dbReference type="AlphaFoldDB" id="A0A645J6D1"/>
<proteinExistence type="predicted"/>
<feature type="transmembrane region" description="Helical" evidence="1">
    <location>
        <begin position="95"/>
        <end position="111"/>
    </location>
</feature>
<accession>A0A645J6D1</accession>
<sequence length="114" mass="12987">MYLAASCSPSNPVTLALSLFSPLSIDSLSISFSILFTLSCLSIFDNIPFETDDADAGVVNNIGATITADAATTHIFFFLDIIQIPPCKYKHFFKLLYYIYRLFYVIYFYFYKKK</sequence>
<evidence type="ECO:0000313" key="2">
    <source>
        <dbReference type="EMBL" id="MPN55033.1"/>
    </source>
</evidence>
<keyword evidence="1" id="KW-1133">Transmembrane helix</keyword>
<organism evidence="2">
    <name type="scientific">bioreactor metagenome</name>
    <dbReference type="NCBI Taxonomy" id="1076179"/>
    <lineage>
        <taxon>unclassified sequences</taxon>
        <taxon>metagenomes</taxon>
        <taxon>ecological metagenomes</taxon>
    </lineage>
</organism>